<evidence type="ECO:0000313" key="2">
    <source>
        <dbReference type="EMBL" id="CAG8652490.1"/>
    </source>
</evidence>
<reference evidence="2" key="1">
    <citation type="submission" date="2021-06" db="EMBL/GenBank/DDBJ databases">
        <authorList>
            <person name="Kallberg Y."/>
            <person name="Tangrot J."/>
            <person name="Rosling A."/>
        </authorList>
    </citation>
    <scope>NUCLEOTIDE SEQUENCE</scope>
    <source>
        <strain evidence="2">UK204</strain>
    </source>
</reference>
<dbReference type="EMBL" id="CAJVPQ010004483">
    <property type="protein sequence ID" value="CAG8652490.1"/>
    <property type="molecule type" value="Genomic_DNA"/>
</dbReference>
<protein>
    <submittedName>
        <fullName evidence="2">17693_t:CDS:1</fullName>
    </submittedName>
</protein>
<feature type="compositionally biased region" description="Polar residues" evidence="1">
    <location>
        <begin position="14"/>
        <end position="24"/>
    </location>
</feature>
<evidence type="ECO:0000256" key="1">
    <source>
        <dbReference type="SAM" id="MobiDB-lite"/>
    </source>
</evidence>
<feature type="non-terminal residue" evidence="2">
    <location>
        <position position="126"/>
    </location>
</feature>
<evidence type="ECO:0000313" key="3">
    <source>
        <dbReference type="Proteomes" id="UP000789570"/>
    </source>
</evidence>
<organism evidence="2 3">
    <name type="scientific">Funneliformis caledonium</name>
    <dbReference type="NCBI Taxonomy" id="1117310"/>
    <lineage>
        <taxon>Eukaryota</taxon>
        <taxon>Fungi</taxon>
        <taxon>Fungi incertae sedis</taxon>
        <taxon>Mucoromycota</taxon>
        <taxon>Glomeromycotina</taxon>
        <taxon>Glomeromycetes</taxon>
        <taxon>Glomerales</taxon>
        <taxon>Glomeraceae</taxon>
        <taxon>Funneliformis</taxon>
    </lineage>
</organism>
<comment type="caution">
    <text evidence="2">The sequence shown here is derived from an EMBL/GenBank/DDBJ whole genome shotgun (WGS) entry which is preliminary data.</text>
</comment>
<feature type="compositionally biased region" description="Basic and acidic residues" evidence="1">
    <location>
        <begin position="26"/>
        <end position="38"/>
    </location>
</feature>
<dbReference type="Proteomes" id="UP000789570">
    <property type="component" value="Unassembled WGS sequence"/>
</dbReference>
<name>A0A9N9DY85_9GLOM</name>
<feature type="non-terminal residue" evidence="2">
    <location>
        <position position="1"/>
    </location>
</feature>
<keyword evidence="3" id="KW-1185">Reference proteome</keyword>
<accession>A0A9N9DY85</accession>
<dbReference type="AlphaFoldDB" id="A0A9N9DY85"/>
<sequence>MPSPVPCRKLVDSTPDTDQMFINDNETEHHRVQDDDNHGSSLIDTEFSSSQSSQKPIKSQEDNNPYLMHIGESDAMIEGVTNEEYHKDHDDDGYENMAFNAFSVLSDSTTGSGIGSFISNSSTVIL</sequence>
<feature type="region of interest" description="Disordered" evidence="1">
    <location>
        <begin position="1"/>
        <end position="64"/>
    </location>
</feature>
<gene>
    <name evidence="2" type="ORF">FCALED_LOCUS11141</name>
</gene>
<proteinExistence type="predicted"/>